<reference evidence="3" key="3">
    <citation type="submission" date="2019-08" db="EMBL/GenBank/DDBJ databases">
        <authorList>
            <consortium name="Photinus pyralis genome working group"/>
            <person name="Fallon T.R."/>
            <person name="Sander Lower S.E."/>
            <person name="Weng J.-K."/>
        </authorList>
    </citation>
    <scope>NUCLEOTIDE SEQUENCE</scope>
    <source>
        <strain evidence="3">1611_PpyrPB1</strain>
        <tissue evidence="3">Whole body</tissue>
    </source>
</reference>
<sequence>MAVTANIETISDWGDTEDTFINSIEQKLEVQIPLFLKNIVKVSGLANKIGIKNLSEDDINRLEEFVKGELVDLIDKEEYENYYGPLFKKKPTNFKFLMGHRKLLLAMSESQRELTTTTSQQQNKRKVKPSREPSIASTCNNTNLQMAENLSKYSTKIKQNIVSWVLLLKKESKITEDEEREYTTKIKSIEYQCSPDDDDFICCYIPCFICDAKVKVCIAFVRSIL</sequence>
<organism evidence="2">
    <name type="scientific">Photinus pyralis</name>
    <name type="common">Common eastern firefly</name>
    <name type="synonym">Lampyris pyralis</name>
    <dbReference type="NCBI Taxonomy" id="7054"/>
    <lineage>
        <taxon>Eukaryota</taxon>
        <taxon>Metazoa</taxon>
        <taxon>Ecdysozoa</taxon>
        <taxon>Arthropoda</taxon>
        <taxon>Hexapoda</taxon>
        <taxon>Insecta</taxon>
        <taxon>Pterygota</taxon>
        <taxon>Neoptera</taxon>
        <taxon>Endopterygota</taxon>
        <taxon>Coleoptera</taxon>
        <taxon>Polyphaga</taxon>
        <taxon>Elateriformia</taxon>
        <taxon>Elateroidea</taxon>
        <taxon>Lampyridae</taxon>
        <taxon>Lampyrinae</taxon>
        <taxon>Photinus</taxon>
    </lineage>
</organism>
<dbReference type="EMBL" id="GEZM01007471">
    <property type="protein sequence ID" value="JAV95174.1"/>
    <property type="molecule type" value="Transcribed_RNA"/>
</dbReference>
<dbReference type="InParanoid" id="A0A1Y1NB63"/>
<keyword evidence="4" id="KW-1185">Reference proteome</keyword>
<evidence type="ECO:0000313" key="3">
    <source>
        <dbReference type="EMBL" id="KAB0803810.1"/>
    </source>
</evidence>
<gene>
    <name evidence="3" type="ORF">PPYR_00780</name>
</gene>
<evidence type="ECO:0000313" key="2">
    <source>
        <dbReference type="EMBL" id="JAV95174.1"/>
    </source>
</evidence>
<proteinExistence type="predicted"/>
<evidence type="ECO:0000313" key="4">
    <source>
        <dbReference type="Proteomes" id="UP000327044"/>
    </source>
</evidence>
<reference evidence="3 4" key="2">
    <citation type="journal article" date="2018" name="Elife">
        <title>Firefly genomes illuminate parallel origins of bioluminescence in beetles.</title>
        <authorList>
            <person name="Fallon T.R."/>
            <person name="Lower S.E."/>
            <person name="Chang C.H."/>
            <person name="Bessho-Uehara M."/>
            <person name="Martin G.J."/>
            <person name="Bewick A.J."/>
            <person name="Behringer M."/>
            <person name="Debat H.J."/>
            <person name="Wong I."/>
            <person name="Day J.C."/>
            <person name="Suvorov A."/>
            <person name="Silva C.J."/>
            <person name="Stanger-Hall K.F."/>
            <person name="Hall D.W."/>
            <person name="Schmitz R.J."/>
            <person name="Nelson D.R."/>
            <person name="Lewis S.M."/>
            <person name="Shigenobu S."/>
            <person name="Bybee S.M."/>
            <person name="Larracuente A.M."/>
            <person name="Oba Y."/>
            <person name="Weng J.K."/>
        </authorList>
    </citation>
    <scope>NUCLEOTIDE SEQUENCE [LARGE SCALE GENOMIC DNA]</scope>
    <source>
        <strain evidence="3">1611_PpyrPB1</strain>
        <tissue evidence="3">Whole body</tissue>
    </source>
</reference>
<accession>A0A1Y1NB63</accession>
<reference evidence="2" key="1">
    <citation type="journal article" date="2016" name="Sci. Rep.">
        <title>Molecular characterization of firefly nuptial gifts: a multi-omics approach sheds light on postcopulatory sexual selection.</title>
        <authorList>
            <person name="Al-Wathiqui N."/>
            <person name="Fallon T.R."/>
            <person name="South A."/>
            <person name="Weng J.K."/>
            <person name="Lewis S.M."/>
        </authorList>
    </citation>
    <scope>NUCLEOTIDE SEQUENCE</scope>
</reference>
<dbReference type="EMBL" id="VVIM01000001">
    <property type="protein sequence ID" value="KAB0803810.1"/>
    <property type="molecule type" value="Genomic_DNA"/>
</dbReference>
<dbReference type="AlphaFoldDB" id="A0A1Y1NB63"/>
<dbReference type="Proteomes" id="UP000327044">
    <property type="component" value="Unassembled WGS sequence"/>
</dbReference>
<feature type="region of interest" description="Disordered" evidence="1">
    <location>
        <begin position="114"/>
        <end position="135"/>
    </location>
</feature>
<evidence type="ECO:0000256" key="1">
    <source>
        <dbReference type="SAM" id="MobiDB-lite"/>
    </source>
</evidence>
<name>A0A1Y1NB63_PHOPY</name>
<protein>
    <submittedName>
        <fullName evidence="2">Uncharacterized protein</fullName>
    </submittedName>
</protein>